<dbReference type="Proteomes" id="UP000240987">
    <property type="component" value="Unassembled WGS sequence"/>
</dbReference>
<keyword evidence="2" id="KW-1185">Reference proteome</keyword>
<reference evidence="1 2" key="1">
    <citation type="submission" date="2018-01" db="EMBL/GenBank/DDBJ databases">
        <title>Whole genome sequencing of Histamine producing bacteria.</title>
        <authorList>
            <person name="Butler K."/>
        </authorList>
    </citation>
    <scope>NUCLEOTIDE SEQUENCE [LARGE SCALE GENOMIC DNA]</scope>
    <source>
        <strain evidence="1 2">JCM 12947</strain>
    </source>
</reference>
<comment type="caution">
    <text evidence="1">The sequence shown here is derived from an EMBL/GenBank/DDBJ whole genome shotgun (WGS) entry which is preliminary data.</text>
</comment>
<evidence type="ECO:0000313" key="2">
    <source>
        <dbReference type="Proteomes" id="UP000240987"/>
    </source>
</evidence>
<sequence length="25" mass="2850">VDTTDVYIADDSQWTGRPVQAIRKD</sequence>
<protein>
    <submittedName>
        <fullName evidence="1">Type IV conjugative transfer system protein TraV</fullName>
    </submittedName>
</protein>
<organism evidence="1 2">
    <name type="scientific">Photobacterium frigidiphilum</name>
    <dbReference type="NCBI Taxonomy" id="264736"/>
    <lineage>
        <taxon>Bacteria</taxon>
        <taxon>Pseudomonadati</taxon>
        <taxon>Pseudomonadota</taxon>
        <taxon>Gammaproteobacteria</taxon>
        <taxon>Vibrionales</taxon>
        <taxon>Vibrionaceae</taxon>
        <taxon>Photobacterium</taxon>
    </lineage>
</organism>
<feature type="non-terminal residue" evidence="1">
    <location>
        <position position="1"/>
    </location>
</feature>
<dbReference type="AlphaFoldDB" id="A0A2T3J5S6"/>
<accession>A0A2T3J5S6</accession>
<evidence type="ECO:0000313" key="1">
    <source>
        <dbReference type="EMBL" id="PSU41764.1"/>
    </source>
</evidence>
<gene>
    <name evidence="1" type="ORF">C9J12_29445</name>
</gene>
<dbReference type="EMBL" id="PYMJ01000078">
    <property type="protein sequence ID" value="PSU41764.1"/>
    <property type="molecule type" value="Genomic_DNA"/>
</dbReference>
<proteinExistence type="predicted"/>
<name>A0A2T3J5S6_9GAMM</name>